<keyword evidence="4" id="KW-1185">Reference proteome</keyword>
<protein>
    <submittedName>
        <fullName evidence="3">Phosphatase PAP2 family protein</fullName>
    </submittedName>
</protein>
<feature type="transmembrane region" description="Helical" evidence="1">
    <location>
        <begin position="74"/>
        <end position="99"/>
    </location>
</feature>
<reference evidence="4" key="1">
    <citation type="submission" date="2023-07" db="EMBL/GenBank/DDBJ databases">
        <title>30 novel species of actinomycetes from the DSMZ collection.</title>
        <authorList>
            <person name="Nouioui I."/>
        </authorList>
    </citation>
    <scope>NUCLEOTIDE SEQUENCE [LARGE SCALE GENOMIC DNA]</scope>
    <source>
        <strain evidence="4">DSM 46792</strain>
    </source>
</reference>
<evidence type="ECO:0000313" key="3">
    <source>
        <dbReference type="EMBL" id="MDT0275896.1"/>
    </source>
</evidence>
<feature type="transmembrane region" description="Helical" evidence="1">
    <location>
        <begin position="269"/>
        <end position="292"/>
    </location>
</feature>
<keyword evidence="1" id="KW-0812">Transmembrane</keyword>
<dbReference type="RefSeq" id="WP_311344719.1">
    <property type="nucleotide sequence ID" value="NZ_JAVREI010000004.1"/>
</dbReference>
<proteinExistence type="predicted"/>
<dbReference type="Pfam" id="PF01569">
    <property type="entry name" value="PAP2"/>
    <property type="match status" value="2"/>
</dbReference>
<feature type="transmembrane region" description="Helical" evidence="1">
    <location>
        <begin position="450"/>
        <end position="469"/>
    </location>
</feature>
<organism evidence="3 4">
    <name type="scientific">Blastococcus goldschmidtiae</name>
    <dbReference type="NCBI Taxonomy" id="3075546"/>
    <lineage>
        <taxon>Bacteria</taxon>
        <taxon>Bacillati</taxon>
        <taxon>Actinomycetota</taxon>
        <taxon>Actinomycetes</taxon>
        <taxon>Geodermatophilales</taxon>
        <taxon>Geodermatophilaceae</taxon>
        <taxon>Blastococcus</taxon>
    </lineage>
</organism>
<evidence type="ECO:0000313" key="4">
    <source>
        <dbReference type="Proteomes" id="UP001183222"/>
    </source>
</evidence>
<dbReference type="CDD" id="cd03392">
    <property type="entry name" value="PAP2_like_2"/>
    <property type="match status" value="1"/>
</dbReference>
<feature type="transmembrane region" description="Helical" evidence="1">
    <location>
        <begin position="352"/>
        <end position="376"/>
    </location>
</feature>
<feature type="transmembrane region" description="Helical" evidence="1">
    <location>
        <begin position="423"/>
        <end position="444"/>
    </location>
</feature>
<feature type="transmembrane region" description="Helical" evidence="1">
    <location>
        <begin position="178"/>
        <end position="200"/>
    </location>
</feature>
<feature type="transmembrane region" description="Helical" evidence="1">
    <location>
        <begin position="148"/>
        <end position="171"/>
    </location>
</feature>
<keyword evidence="1" id="KW-1133">Transmembrane helix</keyword>
<feature type="transmembrane region" description="Helical" evidence="1">
    <location>
        <begin position="396"/>
        <end position="416"/>
    </location>
</feature>
<dbReference type="InterPro" id="IPR036938">
    <property type="entry name" value="PAP2/HPO_sf"/>
</dbReference>
<comment type="caution">
    <text evidence="3">The sequence shown here is derived from an EMBL/GenBank/DDBJ whole genome shotgun (WGS) entry which is preliminary data.</text>
</comment>
<sequence length="492" mass="51860">MPSTRSDDATRTTGLGRFETSAVLGWIAVVVGAVPFLLLWLLVQRSWAPLASLDGDVAAELNAWVSQSPQAVTVLSAITDLAGTSAAVLIFSAMTMFLLVRRQRRLAAFTATAGLGLPLLGPLTKAIVDRARPVVDAPVVDVPSNASFPSGHSLTGLVTFGVLLLLVLPVASRRARPWLIAGTVLVVVAIGFTRLALGVHFVSDVLAGWALGAAWLAVTVAAFRVWQHREGTDTDEPLDPLDVPPDQAPHLDHAPEPVLPDGWATVTRLLAWAAALFVVLSAVGLLITRVFIDSWLVRADLDVVRWFVDFRSDGLTTVTKAVGALSGTPAVIAVSVYLAALALAVTSSWRPVVFVAVAVLGEVFLYFVIGLAVGRIRPDVADLTAELPTGASWPSGHAAAAAAVYGAVAAVVLSYSRARWRRAVLVLPLLLSPVIGVTRIYVAAHHPTDVVAGLVLGGVWVFVCARLLLPRTEDETATVARPARPAAVQRTG</sequence>
<feature type="domain" description="Phosphatidic acid phosphatase type 2/haloperoxidase" evidence="2">
    <location>
        <begin position="355"/>
        <end position="465"/>
    </location>
</feature>
<dbReference type="SMART" id="SM00014">
    <property type="entry name" value="acidPPc"/>
    <property type="match status" value="2"/>
</dbReference>
<evidence type="ECO:0000259" key="2">
    <source>
        <dbReference type="SMART" id="SM00014"/>
    </source>
</evidence>
<accession>A0ABU2K6W1</accession>
<name>A0ABU2K6W1_9ACTN</name>
<dbReference type="PANTHER" id="PTHR14969:SF13">
    <property type="entry name" value="AT30094P"/>
    <property type="match status" value="1"/>
</dbReference>
<dbReference type="InterPro" id="IPR000326">
    <property type="entry name" value="PAP2/HPO"/>
</dbReference>
<dbReference type="EMBL" id="JAVREI010000004">
    <property type="protein sequence ID" value="MDT0275896.1"/>
    <property type="molecule type" value="Genomic_DNA"/>
</dbReference>
<feature type="transmembrane region" description="Helical" evidence="1">
    <location>
        <begin position="206"/>
        <end position="226"/>
    </location>
</feature>
<feature type="transmembrane region" description="Helical" evidence="1">
    <location>
        <begin position="321"/>
        <end position="345"/>
    </location>
</feature>
<gene>
    <name evidence="3" type="ORF">RM425_08270</name>
</gene>
<evidence type="ECO:0000256" key="1">
    <source>
        <dbReference type="SAM" id="Phobius"/>
    </source>
</evidence>
<dbReference type="PANTHER" id="PTHR14969">
    <property type="entry name" value="SPHINGOSINE-1-PHOSPHATE PHOSPHOHYDROLASE"/>
    <property type="match status" value="1"/>
</dbReference>
<keyword evidence="1" id="KW-0472">Membrane</keyword>
<dbReference type="Gene3D" id="1.20.144.10">
    <property type="entry name" value="Phosphatidic acid phosphatase type 2/haloperoxidase"/>
    <property type="match status" value="2"/>
</dbReference>
<feature type="transmembrane region" description="Helical" evidence="1">
    <location>
        <begin position="106"/>
        <end position="128"/>
    </location>
</feature>
<dbReference type="Proteomes" id="UP001183222">
    <property type="component" value="Unassembled WGS sequence"/>
</dbReference>
<feature type="transmembrane region" description="Helical" evidence="1">
    <location>
        <begin position="21"/>
        <end position="43"/>
    </location>
</feature>
<dbReference type="SUPFAM" id="SSF48317">
    <property type="entry name" value="Acid phosphatase/Vanadium-dependent haloperoxidase"/>
    <property type="match status" value="2"/>
</dbReference>
<feature type="domain" description="Phosphatidic acid phosphatase type 2/haloperoxidase" evidence="2">
    <location>
        <begin position="103"/>
        <end position="220"/>
    </location>
</feature>